<gene>
    <name evidence="2" type="ORF">F0169_10565</name>
</gene>
<dbReference type="CDD" id="cd00093">
    <property type="entry name" value="HTH_XRE"/>
    <property type="match status" value="1"/>
</dbReference>
<dbReference type="SMART" id="SM00530">
    <property type="entry name" value="HTH_XRE"/>
    <property type="match status" value="1"/>
</dbReference>
<dbReference type="SUPFAM" id="SSF47413">
    <property type="entry name" value="lambda repressor-like DNA-binding domains"/>
    <property type="match status" value="1"/>
</dbReference>
<keyword evidence="3" id="KW-1185">Reference proteome</keyword>
<accession>A0A5N7KLL6</accession>
<dbReference type="PROSITE" id="PS50943">
    <property type="entry name" value="HTH_CROC1"/>
    <property type="match status" value="1"/>
</dbReference>
<dbReference type="InterPro" id="IPR006120">
    <property type="entry name" value="Resolvase_HTH_dom"/>
</dbReference>
<reference evidence="2 3" key="2">
    <citation type="journal article" date="2023" name="Plant Pathol.">
        <title>Dismantling and reorganizing Pseudomonas marginalis sensu#lato.</title>
        <authorList>
            <person name="Sawada H."/>
            <person name="Fujikawa T."/>
            <person name="Satou M."/>
        </authorList>
    </citation>
    <scope>NUCLEOTIDE SEQUENCE [LARGE SCALE GENOMIC DNA]</scope>
    <source>
        <strain evidence="2 3">MAFF 212408</strain>
    </source>
</reference>
<comment type="caution">
    <text evidence="2">The sequence shown here is derived from an EMBL/GenBank/DDBJ whole genome shotgun (WGS) entry which is preliminary data.</text>
</comment>
<dbReference type="Pfam" id="PF02796">
    <property type="entry name" value="HTH_7"/>
    <property type="match status" value="1"/>
</dbReference>
<dbReference type="InterPro" id="IPR001387">
    <property type="entry name" value="Cro/C1-type_HTH"/>
</dbReference>
<proteinExistence type="predicted"/>
<organism evidence="2 3">
    <name type="scientific">Pseudomonas kitaguniensis</name>
    <dbReference type="NCBI Taxonomy" id="2607908"/>
    <lineage>
        <taxon>Bacteria</taxon>
        <taxon>Pseudomonadati</taxon>
        <taxon>Pseudomonadota</taxon>
        <taxon>Gammaproteobacteria</taxon>
        <taxon>Pseudomonadales</taxon>
        <taxon>Pseudomonadaceae</taxon>
        <taxon>Pseudomonas</taxon>
    </lineage>
</organism>
<dbReference type="Pfam" id="PF13560">
    <property type="entry name" value="HTH_31"/>
    <property type="match status" value="1"/>
</dbReference>
<dbReference type="RefSeq" id="WP_152746475.1">
    <property type="nucleotide sequence ID" value="NZ_VUAZ01000055.1"/>
</dbReference>
<evidence type="ECO:0000313" key="3">
    <source>
        <dbReference type="Proteomes" id="UP000326112"/>
    </source>
</evidence>
<dbReference type="Proteomes" id="UP000326112">
    <property type="component" value="Unassembled WGS sequence"/>
</dbReference>
<dbReference type="InterPro" id="IPR010982">
    <property type="entry name" value="Lambda_DNA-bd_dom_sf"/>
</dbReference>
<dbReference type="EMBL" id="VUAZ01000055">
    <property type="protein sequence ID" value="MPR02471.1"/>
    <property type="molecule type" value="Genomic_DNA"/>
</dbReference>
<sequence>MNLKEALAGALRGARAHQGLSYEDLAGATHRTNLGKLEQARTTPTLEKLDEIADYLGLDLLTMVTLAIAAQGEELPSEALQRTALRVREFEMSGGWELVEEQFSDGKLIKRSQGKPKRPVNAIYIRALKAQGFDRKTIAEKLGIARTTVQKYWNTEA</sequence>
<protein>
    <submittedName>
        <fullName evidence="2">Helix-turn-helix domain-containing protein</fullName>
    </submittedName>
</protein>
<feature type="domain" description="HTH cro/C1-type" evidence="1">
    <location>
        <begin position="11"/>
        <end position="63"/>
    </location>
</feature>
<name>A0A5N7KLL6_9PSED</name>
<evidence type="ECO:0000313" key="2">
    <source>
        <dbReference type="EMBL" id="MPR02471.1"/>
    </source>
</evidence>
<evidence type="ECO:0000259" key="1">
    <source>
        <dbReference type="PROSITE" id="PS50943"/>
    </source>
</evidence>
<dbReference type="Gene3D" id="1.10.260.40">
    <property type="entry name" value="lambda repressor-like DNA-binding domains"/>
    <property type="match status" value="1"/>
</dbReference>
<reference evidence="2 3" key="1">
    <citation type="journal article" date="2020" name="Int. J. Syst. Evol. Microbiol.">
        <title>Pseudomonas kitaguniensis sp. nov., a pathogen causing bacterial rot of Welsh onion in Japan.</title>
        <authorList>
            <person name="Sawada H."/>
            <person name="Fujikawa T."/>
            <person name="Nishiwaki Y."/>
            <person name="Horita H."/>
        </authorList>
    </citation>
    <scope>NUCLEOTIDE SEQUENCE [LARGE SCALE GENOMIC DNA]</scope>
    <source>
        <strain evidence="2 3">MAFF 212408</strain>
    </source>
</reference>